<keyword evidence="3" id="KW-1185">Reference proteome</keyword>
<reference evidence="2 3" key="1">
    <citation type="submission" date="2020-08" db="EMBL/GenBank/DDBJ databases">
        <title>Genomic Encyclopedia of Type Strains, Phase IV (KMG-IV): sequencing the most valuable type-strain genomes for metagenomic binning, comparative biology and taxonomic classification.</title>
        <authorList>
            <person name="Goeker M."/>
        </authorList>
    </citation>
    <scope>NUCLEOTIDE SEQUENCE [LARGE SCALE GENOMIC DNA]</scope>
    <source>
        <strain evidence="2 3">DSM 103725</strain>
    </source>
</reference>
<gene>
    <name evidence="2" type="ORF">HNQ40_000059</name>
</gene>
<evidence type="ECO:0008006" key="4">
    <source>
        <dbReference type="Google" id="ProtNLM"/>
    </source>
</evidence>
<comment type="caution">
    <text evidence="2">The sequence shown here is derived from an EMBL/GenBank/DDBJ whole genome shotgun (WGS) entry which is preliminary data.</text>
</comment>
<feature type="compositionally biased region" description="Polar residues" evidence="1">
    <location>
        <begin position="11"/>
        <end position="20"/>
    </location>
</feature>
<feature type="region of interest" description="Disordered" evidence="1">
    <location>
        <begin position="1"/>
        <end position="24"/>
    </location>
</feature>
<evidence type="ECO:0000313" key="3">
    <source>
        <dbReference type="Proteomes" id="UP000541810"/>
    </source>
</evidence>
<dbReference type="Gene3D" id="1.25.10.10">
    <property type="entry name" value="Leucine-rich Repeat Variant"/>
    <property type="match status" value="2"/>
</dbReference>
<evidence type="ECO:0000313" key="2">
    <source>
        <dbReference type="EMBL" id="MBB6428253.1"/>
    </source>
</evidence>
<sequence>MLSESEMESAPQRQALASSPDTPPGVLAMLAADGNLHVRRAAAKNPSTPSATLQLLGRAGATSDLMGFGGGADALSAQEIAELVGLGEWGRLLAAQHADTGPATLRNLAESGGNALRRTVATHPACPAEVLRTLCGDVDAQVRQAAAAHPNVPRETVAMLEAAGSRPDLSGWAEDVPAGEIDTEGLIAAGSYSKQLAARHPRIDPDTLAELAQDSDWRVRAAVAENPAAAGVLLEELAGLDVFETRQRVAGHPQTPAATLEQLAEEPDIRIRVEIARNPGTPASLLRQLALDGSSAVREFVSAHPALTQADRDWLTAAGTTPDLQQFIEPDPALDEASLEELAAAGGWGQRLAARHPATPSRILAVLVTSGDPMLRDVALRHPACPRDLIDLLVAAGSSDDLQGFERGARSLPVASIDRLAKLGPWARRLAARQRSANTTQLEKLSRDDDMAVRVAVAKNSATPAGVADAMVHDVAHDVRWALVNRADVSAEALGELLHDAIPAIRLAAVANPTLPPSSLELLKFDLDEDVRAAVRERLTQEA</sequence>
<name>A0A7X0LJS6_9BACT</name>
<dbReference type="AlphaFoldDB" id="A0A7X0LJS6"/>
<protein>
    <recommendedName>
        <fullName evidence="4">Leucine rich repeat variant</fullName>
    </recommendedName>
</protein>
<dbReference type="RefSeq" id="WP_184675236.1">
    <property type="nucleotide sequence ID" value="NZ_JACHGY010000001.1"/>
</dbReference>
<dbReference type="InterPro" id="IPR011989">
    <property type="entry name" value="ARM-like"/>
</dbReference>
<proteinExistence type="predicted"/>
<accession>A0A7X0LJS6</accession>
<evidence type="ECO:0000256" key="1">
    <source>
        <dbReference type="SAM" id="MobiDB-lite"/>
    </source>
</evidence>
<organism evidence="2 3">
    <name type="scientific">Algisphaera agarilytica</name>
    <dbReference type="NCBI Taxonomy" id="1385975"/>
    <lineage>
        <taxon>Bacteria</taxon>
        <taxon>Pseudomonadati</taxon>
        <taxon>Planctomycetota</taxon>
        <taxon>Phycisphaerae</taxon>
        <taxon>Phycisphaerales</taxon>
        <taxon>Phycisphaeraceae</taxon>
        <taxon>Algisphaera</taxon>
    </lineage>
</organism>
<dbReference type="EMBL" id="JACHGY010000001">
    <property type="protein sequence ID" value="MBB6428253.1"/>
    <property type="molecule type" value="Genomic_DNA"/>
</dbReference>
<dbReference type="Proteomes" id="UP000541810">
    <property type="component" value="Unassembled WGS sequence"/>
</dbReference>